<dbReference type="EMBL" id="JAHRHJ020000009">
    <property type="protein sequence ID" value="KAH9301824.1"/>
    <property type="molecule type" value="Genomic_DNA"/>
</dbReference>
<protein>
    <submittedName>
        <fullName evidence="1">Uncharacterized protein</fullName>
    </submittedName>
</protein>
<sequence>LLRDCSAAVPRLFHACSTVCSAIVPLLFCFETAPRLLCDYSAAVPHLFRGCSVIVPQL</sequence>
<dbReference type="Proteomes" id="UP000824469">
    <property type="component" value="Unassembled WGS sequence"/>
</dbReference>
<dbReference type="AlphaFoldDB" id="A0AA38FD81"/>
<gene>
    <name evidence="1" type="ORF">KI387_013407</name>
</gene>
<name>A0AA38FD81_TAXCH</name>
<proteinExistence type="predicted"/>
<keyword evidence="2" id="KW-1185">Reference proteome</keyword>
<comment type="caution">
    <text evidence="1">The sequence shown here is derived from an EMBL/GenBank/DDBJ whole genome shotgun (WGS) entry which is preliminary data.</text>
</comment>
<evidence type="ECO:0000313" key="1">
    <source>
        <dbReference type="EMBL" id="KAH9301824.1"/>
    </source>
</evidence>
<evidence type="ECO:0000313" key="2">
    <source>
        <dbReference type="Proteomes" id="UP000824469"/>
    </source>
</evidence>
<feature type="non-terminal residue" evidence="1">
    <location>
        <position position="1"/>
    </location>
</feature>
<accession>A0AA38FD81</accession>
<reference evidence="1 2" key="1">
    <citation type="journal article" date="2021" name="Nat. Plants">
        <title>The Taxus genome provides insights into paclitaxel biosynthesis.</title>
        <authorList>
            <person name="Xiong X."/>
            <person name="Gou J."/>
            <person name="Liao Q."/>
            <person name="Li Y."/>
            <person name="Zhou Q."/>
            <person name="Bi G."/>
            <person name="Li C."/>
            <person name="Du R."/>
            <person name="Wang X."/>
            <person name="Sun T."/>
            <person name="Guo L."/>
            <person name="Liang H."/>
            <person name="Lu P."/>
            <person name="Wu Y."/>
            <person name="Zhang Z."/>
            <person name="Ro D.K."/>
            <person name="Shang Y."/>
            <person name="Huang S."/>
            <person name="Yan J."/>
        </authorList>
    </citation>
    <scope>NUCLEOTIDE SEQUENCE [LARGE SCALE GENOMIC DNA]</scope>
    <source>
        <strain evidence="1">Ta-2019</strain>
    </source>
</reference>
<feature type="non-terminal residue" evidence="1">
    <location>
        <position position="58"/>
    </location>
</feature>
<organism evidence="1 2">
    <name type="scientific">Taxus chinensis</name>
    <name type="common">Chinese yew</name>
    <name type="synonym">Taxus wallichiana var. chinensis</name>
    <dbReference type="NCBI Taxonomy" id="29808"/>
    <lineage>
        <taxon>Eukaryota</taxon>
        <taxon>Viridiplantae</taxon>
        <taxon>Streptophyta</taxon>
        <taxon>Embryophyta</taxon>
        <taxon>Tracheophyta</taxon>
        <taxon>Spermatophyta</taxon>
        <taxon>Pinopsida</taxon>
        <taxon>Pinidae</taxon>
        <taxon>Conifers II</taxon>
        <taxon>Cupressales</taxon>
        <taxon>Taxaceae</taxon>
        <taxon>Taxus</taxon>
    </lineage>
</organism>